<name>A0A8X7C5T8_9ARAC</name>
<dbReference type="InterPro" id="IPR008042">
    <property type="entry name" value="Retrotrans_Pao"/>
</dbReference>
<dbReference type="PANTHER" id="PTHR47331">
    <property type="entry name" value="PHD-TYPE DOMAIN-CONTAINING PROTEIN"/>
    <property type="match status" value="1"/>
</dbReference>
<dbReference type="Proteomes" id="UP000886998">
    <property type="component" value="Unassembled WGS sequence"/>
</dbReference>
<organism evidence="1 2">
    <name type="scientific">Trichonephila inaurata madagascariensis</name>
    <dbReference type="NCBI Taxonomy" id="2747483"/>
    <lineage>
        <taxon>Eukaryota</taxon>
        <taxon>Metazoa</taxon>
        <taxon>Ecdysozoa</taxon>
        <taxon>Arthropoda</taxon>
        <taxon>Chelicerata</taxon>
        <taxon>Arachnida</taxon>
        <taxon>Araneae</taxon>
        <taxon>Araneomorphae</taxon>
        <taxon>Entelegynae</taxon>
        <taxon>Araneoidea</taxon>
        <taxon>Nephilidae</taxon>
        <taxon>Trichonephila</taxon>
        <taxon>Trichonephila inaurata</taxon>
    </lineage>
</organism>
<dbReference type="AlphaFoldDB" id="A0A8X7C5T8"/>
<gene>
    <name evidence="1" type="primary">AVEN_47286_1</name>
    <name evidence="1" type="ORF">TNIN_134361</name>
</gene>
<protein>
    <submittedName>
        <fullName evidence="1">Uncharacterized protein</fullName>
    </submittedName>
</protein>
<dbReference type="PANTHER" id="PTHR47331:SF5">
    <property type="entry name" value="RIBONUCLEASE H"/>
    <property type="match status" value="1"/>
</dbReference>
<accession>A0A8X7C5T8</accession>
<proteinExistence type="predicted"/>
<reference evidence="1" key="1">
    <citation type="submission" date="2020-08" db="EMBL/GenBank/DDBJ databases">
        <title>Multicomponent nature underlies the extraordinary mechanical properties of spider dragline silk.</title>
        <authorList>
            <person name="Kono N."/>
            <person name="Nakamura H."/>
            <person name="Mori M."/>
            <person name="Yoshida Y."/>
            <person name="Ohtoshi R."/>
            <person name="Malay A.D."/>
            <person name="Moran D.A.P."/>
            <person name="Tomita M."/>
            <person name="Numata K."/>
            <person name="Arakawa K."/>
        </authorList>
    </citation>
    <scope>NUCLEOTIDE SEQUENCE</scope>
</reference>
<dbReference type="EMBL" id="BMAV01009311">
    <property type="protein sequence ID" value="GFY53509.1"/>
    <property type="molecule type" value="Genomic_DNA"/>
</dbReference>
<evidence type="ECO:0000313" key="2">
    <source>
        <dbReference type="Proteomes" id="UP000886998"/>
    </source>
</evidence>
<comment type="caution">
    <text evidence="1">The sequence shown here is derived from an EMBL/GenBank/DDBJ whole genome shotgun (WGS) entry which is preliminary data.</text>
</comment>
<dbReference type="Pfam" id="PF05380">
    <property type="entry name" value="Peptidase_A17"/>
    <property type="match status" value="1"/>
</dbReference>
<keyword evidence="2" id="KW-1185">Reference proteome</keyword>
<sequence length="123" mass="13844">MKQKFIGTLGVTSSPFTLSASIEHLDHTSHDFADVVQKFRLSFYVDNCLISVSNVTEEKHFIEIAQKVMSTACFNLRGWENACKKAYAACIFVRSVNSDGIKVTLVRAKSRFDPLRTLSIPRL</sequence>
<evidence type="ECO:0000313" key="1">
    <source>
        <dbReference type="EMBL" id="GFY53509.1"/>
    </source>
</evidence>